<protein>
    <submittedName>
        <fullName evidence="6">Zn-dependent hydrolase</fullName>
    </submittedName>
</protein>
<dbReference type="Pfam" id="PF01546">
    <property type="entry name" value="Peptidase_M20"/>
    <property type="match status" value="1"/>
</dbReference>
<feature type="binding site" evidence="3">
    <location>
        <position position="199"/>
    </location>
    <ligand>
        <name>Zn(2+)</name>
        <dbReference type="ChEBI" id="CHEBI:29105"/>
        <label>1</label>
    </ligand>
</feature>
<proteinExistence type="inferred from homology"/>
<dbReference type="NCBIfam" id="NF006769">
    <property type="entry name" value="PRK09290.1-3"/>
    <property type="match status" value="1"/>
</dbReference>
<dbReference type="InterPro" id="IPR036264">
    <property type="entry name" value="Bact_exopeptidase_dim_dom"/>
</dbReference>
<organism evidence="6 7">
    <name type="scientific">Gluconobacter roseus NBRC 3990</name>
    <dbReference type="NCBI Taxonomy" id="1307950"/>
    <lineage>
        <taxon>Bacteria</taxon>
        <taxon>Pseudomonadati</taxon>
        <taxon>Pseudomonadota</taxon>
        <taxon>Alphaproteobacteria</taxon>
        <taxon>Acetobacterales</taxon>
        <taxon>Acetobacteraceae</taxon>
        <taxon>Gluconobacter</taxon>
    </lineage>
</organism>
<feature type="binding site" evidence="3">
    <location>
        <position position="92"/>
    </location>
    <ligand>
        <name>Zn(2+)</name>
        <dbReference type="ChEBI" id="CHEBI:29105"/>
        <label>1</label>
    </ligand>
</feature>
<keyword evidence="3" id="KW-0479">Metal-binding</keyword>
<dbReference type="EMBL" id="BJLY01000004">
    <property type="protein sequence ID" value="GEB04477.1"/>
    <property type="molecule type" value="Genomic_DNA"/>
</dbReference>
<dbReference type="PANTHER" id="PTHR32494">
    <property type="entry name" value="ALLANTOATE DEIMINASE-RELATED"/>
    <property type="match status" value="1"/>
</dbReference>
<dbReference type="NCBIfam" id="TIGR01879">
    <property type="entry name" value="hydantase"/>
    <property type="match status" value="1"/>
</dbReference>
<gene>
    <name evidence="6" type="ORF">GRO01_20530</name>
</gene>
<evidence type="ECO:0000256" key="2">
    <source>
        <dbReference type="ARBA" id="ARBA00022801"/>
    </source>
</evidence>
<dbReference type="STRING" id="586239.AD943_02620"/>
<accession>A0A4Y3M7P8</accession>
<dbReference type="CDD" id="cd03884">
    <property type="entry name" value="M20_bAS"/>
    <property type="match status" value="1"/>
</dbReference>
<dbReference type="Proteomes" id="UP000320772">
    <property type="component" value="Unassembled WGS sequence"/>
</dbReference>
<feature type="domain" description="Peptidase M20 dimerisation" evidence="5">
    <location>
        <begin position="218"/>
        <end position="319"/>
    </location>
</feature>
<dbReference type="PANTHER" id="PTHR32494:SF5">
    <property type="entry name" value="ALLANTOATE AMIDOHYDROLASE"/>
    <property type="match status" value="1"/>
</dbReference>
<feature type="binding site" evidence="3">
    <location>
        <position position="138"/>
    </location>
    <ligand>
        <name>Zn(2+)</name>
        <dbReference type="ChEBI" id="CHEBI:29105"/>
        <label>2</label>
    </ligand>
</feature>
<dbReference type="GO" id="GO:0046872">
    <property type="term" value="F:metal ion binding"/>
    <property type="evidence" value="ECO:0007669"/>
    <property type="project" value="UniProtKB-KW"/>
</dbReference>
<evidence type="ECO:0000256" key="1">
    <source>
        <dbReference type="ARBA" id="ARBA00006153"/>
    </source>
</evidence>
<name>A0A4Y3M7P8_9PROT</name>
<feature type="region of interest" description="Disordered" evidence="4">
    <location>
        <begin position="75"/>
        <end position="98"/>
    </location>
</feature>
<dbReference type="InterPro" id="IPR010158">
    <property type="entry name" value="Amidase_Cbmase"/>
</dbReference>
<sequence length="420" mass="45039">MSTQSASGAVGNVTVNGVKLWEDILETARFGGTPKGGIRRLALTEEDRQVRDWFVRACEALGCTVSHDSMGNQFARRPGTEETLPPITMGSHLDTQPTGGKFDGIVGVLGGLAVLRTLHETGRETRHPIELINWTNEEGSRFAPAMLSSGVFAGVFTEQEALDTKDREGVRFGDALEGIGYRGVEVCGAHPVAAYFELHIEQGPILEVEHKTIGIVTGVQGMRWYEVTLTGRDSHAGSTPMRMRADALVTAARLIDAVQTIALEHGPDAVGTVGLIENRPNSRNVVPGDVFFAVDFRDPDDSIVQKMEEAFYAQASELAEAAGLTLEIARVWDTPAVQFDPECIASVARAADALGYPARRIVSGAGHDATYMAQVAPTAMIFVPCAGGLSHNEEESAEPDDVTAGANVLLRAVLETDMRL</sequence>
<evidence type="ECO:0000256" key="4">
    <source>
        <dbReference type="SAM" id="MobiDB-lite"/>
    </source>
</evidence>
<dbReference type="RefSeq" id="WP_062507752.1">
    <property type="nucleotide sequence ID" value="NZ_BAQZ01000030.1"/>
</dbReference>
<dbReference type="SUPFAM" id="SSF53187">
    <property type="entry name" value="Zn-dependent exopeptidases"/>
    <property type="match status" value="1"/>
</dbReference>
<feature type="binding site" evidence="3">
    <location>
        <position position="103"/>
    </location>
    <ligand>
        <name>Zn(2+)</name>
        <dbReference type="ChEBI" id="CHEBI:29105"/>
        <label>2</label>
    </ligand>
</feature>
<dbReference type="GO" id="GO:0016813">
    <property type="term" value="F:hydrolase activity, acting on carbon-nitrogen (but not peptide) bonds, in linear amidines"/>
    <property type="evidence" value="ECO:0007669"/>
    <property type="project" value="InterPro"/>
</dbReference>
<dbReference type="Gene3D" id="3.30.70.360">
    <property type="match status" value="1"/>
</dbReference>
<reference evidence="6 7" key="1">
    <citation type="submission" date="2019-06" db="EMBL/GenBank/DDBJ databases">
        <title>Whole genome shotgun sequence of Gluconobacter roseus NBRC 3990.</title>
        <authorList>
            <person name="Hosoyama A."/>
            <person name="Uohara A."/>
            <person name="Ohji S."/>
            <person name="Ichikawa N."/>
        </authorList>
    </citation>
    <scope>NUCLEOTIDE SEQUENCE [LARGE SCALE GENOMIC DNA]</scope>
    <source>
        <strain evidence="6 7">NBRC 3990</strain>
    </source>
</reference>
<dbReference type="InterPro" id="IPR011650">
    <property type="entry name" value="Peptidase_M20_dimer"/>
</dbReference>
<keyword evidence="7" id="KW-1185">Reference proteome</keyword>
<evidence type="ECO:0000256" key="3">
    <source>
        <dbReference type="PIRSR" id="PIRSR001235-1"/>
    </source>
</evidence>
<evidence type="ECO:0000259" key="5">
    <source>
        <dbReference type="Pfam" id="PF07687"/>
    </source>
</evidence>
<dbReference type="SUPFAM" id="SSF55031">
    <property type="entry name" value="Bacterial exopeptidase dimerisation domain"/>
    <property type="match status" value="1"/>
</dbReference>
<dbReference type="NCBIfam" id="NF009527">
    <property type="entry name" value="PRK12891.1"/>
    <property type="match status" value="1"/>
</dbReference>
<comment type="caution">
    <text evidence="6">The sequence shown here is derived from an EMBL/GenBank/DDBJ whole genome shotgun (WGS) entry which is preliminary data.</text>
</comment>
<dbReference type="NCBIfam" id="NF006771">
    <property type="entry name" value="PRK09290.1-5"/>
    <property type="match status" value="1"/>
</dbReference>
<evidence type="ECO:0000313" key="7">
    <source>
        <dbReference type="Proteomes" id="UP000320772"/>
    </source>
</evidence>
<feature type="binding site" evidence="3">
    <location>
        <position position="103"/>
    </location>
    <ligand>
        <name>Zn(2+)</name>
        <dbReference type="ChEBI" id="CHEBI:29105"/>
        <label>1</label>
    </ligand>
</feature>
<feature type="binding site" evidence="3">
    <location>
        <position position="391"/>
    </location>
    <ligand>
        <name>Zn(2+)</name>
        <dbReference type="ChEBI" id="CHEBI:29105"/>
        <label>2</label>
    </ligand>
</feature>
<dbReference type="InterPro" id="IPR002933">
    <property type="entry name" value="Peptidase_M20"/>
</dbReference>
<keyword evidence="2 6" id="KW-0378">Hydrolase</keyword>
<dbReference type="Gene3D" id="3.40.630.10">
    <property type="entry name" value="Zn peptidases"/>
    <property type="match status" value="1"/>
</dbReference>
<comment type="cofactor">
    <cofactor evidence="3">
        <name>Zn(2+)</name>
        <dbReference type="ChEBI" id="CHEBI:29105"/>
    </cofactor>
    <text evidence="3">Binds 2 Zn(2+) ions per subunit.</text>
</comment>
<keyword evidence="3" id="KW-0862">Zinc</keyword>
<dbReference type="AlphaFoldDB" id="A0A4Y3M7P8"/>
<dbReference type="PIRSF" id="PIRSF001235">
    <property type="entry name" value="Amidase_carbamoylase"/>
    <property type="match status" value="1"/>
</dbReference>
<dbReference type="Pfam" id="PF07687">
    <property type="entry name" value="M20_dimer"/>
    <property type="match status" value="1"/>
</dbReference>
<evidence type="ECO:0000313" key="6">
    <source>
        <dbReference type="EMBL" id="GEB04477.1"/>
    </source>
</evidence>
<comment type="similarity">
    <text evidence="1">Belongs to the peptidase M20 family.</text>
</comment>